<feature type="transmembrane region" description="Helical" evidence="7">
    <location>
        <begin position="147"/>
        <end position="173"/>
    </location>
</feature>
<keyword evidence="5 7" id="KW-1133">Transmembrane helix</keyword>
<comment type="caution">
    <text evidence="8">The sequence shown here is derived from an EMBL/GenBank/DDBJ whole genome shotgun (WGS) entry which is preliminary data.</text>
</comment>
<feature type="transmembrane region" description="Helical" evidence="7">
    <location>
        <begin position="40"/>
        <end position="64"/>
    </location>
</feature>
<organism evidence="8 9">
    <name type="scientific">Hydrogenophaga taeniospiralis CCUG 15921</name>
    <dbReference type="NCBI Taxonomy" id="1281780"/>
    <lineage>
        <taxon>Bacteria</taxon>
        <taxon>Pseudomonadati</taxon>
        <taxon>Pseudomonadota</taxon>
        <taxon>Betaproteobacteria</taxon>
        <taxon>Burkholderiales</taxon>
        <taxon>Comamonadaceae</taxon>
        <taxon>Hydrogenophaga</taxon>
    </lineage>
</organism>
<comment type="subcellular location">
    <subcellularLocation>
        <location evidence="1">Cell membrane</location>
        <topology evidence="1">Multi-pass membrane protein</topology>
    </subcellularLocation>
</comment>
<evidence type="ECO:0000256" key="1">
    <source>
        <dbReference type="ARBA" id="ARBA00004651"/>
    </source>
</evidence>
<sequence>MTLQLLLAYSLITWLTAATPGPAVLLALRNGATRGFRAGLYSTLGNQIGLLLLAGASILGLGVILHTSAWLFTLVKWVGAAYLVFLGWRMLRSRDGLDLGSATQGDAPPASDAQMLRLGLWVSLTNPKAILFFGALFPQFVQPEQPLLPQFATLVSLSVCASVSCLLTYVWLASRARRWLQRPRAALWINRVAGSVFIGFGLVLAGLRRAPA</sequence>
<evidence type="ECO:0000256" key="7">
    <source>
        <dbReference type="SAM" id="Phobius"/>
    </source>
</evidence>
<reference evidence="8" key="1">
    <citation type="submission" date="2013-01" db="EMBL/GenBank/DDBJ databases">
        <title>Genome draft of Hydrogenophaga taeniospiralis 2K1.</title>
        <authorList>
            <person name="Gomila M."/>
            <person name="Lalucat J."/>
        </authorList>
    </citation>
    <scope>NUCLEOTIDE SEQUENCE</scope>
    <source>
        <strain evidence="8">CCUG 15921</strain>
    </source>
</reference>
<dbReference type="InterPro" id="IPR001123">
    <property type="entry name" value="LeuE-type"/>
</dbReference>
<gene>
    <name evidence="8" type="ORF">H010_19217</name>
</gene>
<feature type="transmembrane region" description="Helical" evidence="7">
    <location>
        <begin position="70"/>
        <end position="88"/>
    </location>
</feature>
<comment type="similarity">
    <text evidence="2">Belongs to the Rht family.</text>
</comment>
<feature type="transmembrane region" description="Helical" evidence="7">
    <location>
        <begin position="185"/>
        <end position="207"/>
    </location>
</feature>
<dbReference type="AlphaFoldDB" id="A0A9X4NVJ1"/>
<accession>A0A9X4NVJ1</accession>
<dbReference type="Proteomes" id="UP001152876">
    <property type="component" value="Unassembled WGS sequence"/>
</dbReference>
<dbReference type="PIRSF" id="PIRSF006324">
    <property type="entry name" value="LeuE"/>
    <property type="match status" value="1"/>
</dbReference>
<dbReference type="GO" id="GO:0042970">
    <property type="term" value="F:homoserine transmembrane transporter activity"/>
    <property type="evidence" value="ECO:0007669"/>
    <property type="project" value="TreeGrafter"/>
</dbReference>
<evidence type="ECO:0000313" key="9">
    <source>
        <dbReference type="Proteomes" id="UP001152876"/>
    </source>
</evidence>
<feature type="transmembrane region" description="Helical" evidence="7">
    <location>
        <begin position="6"/>
        <end position="28"/>
    </location>
</feature>
<evidence type="ECO:0000256" key="4">
    <source>
        <dbReference type="ARBA" id="ARBA00022692"/>
    </source>
</evidence>
<dbReference type="PANTHER" id="PTHR30086:SF14">
    <property type="entry name" value="HOMOSERINE_HOMOSERINE LACTONE EFFLUX PROTEIN"/>
    <property type="match status" value="1"/>
</dbReference>
<dbReference type="PANTHER" id="PTHR30086">
    <property type="entry name" value="ARGININE EXPORTER PROTEIN ARGO"/>
    <property type="match status" value="1"/>
</dbReference>
<feature type="transmembrane region" description="Helical" evidence="7">
    <location>
        <begin position="118"/>
        <end position="141"/>
    </location>
</feature>
<dbReference type="Pfam" id="PF01810">
    <property type="entry name" value="LysE"/>
    <property type="match status" value="1"/>
</dbReference>
<evidence type="ECO:0000256" key="3">
    <source>
        <dbReference type="ARBA" id="ARBA00022475"/>
    </source>
</evidence>
<keyword evidence="4 7" id="KW-0812">Transmembrane</keyword>
<dbReference type="OrthoDB" id="9804822at2"/>
<evidence type="ECO:0000256" key="2">
    <source>
        <dbReference type="ARBA" id="ARBA00007928"/>
    </source>
</evidence>
<keyword evidence="6 7" id="KW-0472">Membrane</keyword>
<keyword evidence="3" id="KW-1003">Cell membrane</keyword>
<proteinExistence type="inferred from homology"/>
<evidence type="ECO:0000256" key="5">
    <source>
        <dbReference type="ARBA" id="ARBA00022989"/>
    </source>
</evidence>
<keyword evidence="9" id="KW-1185">Reference proteome</keyword>
<protein>
    <submittedName>
        <fullName evidence="8">LysE family transporter</fullName>
    </submittedName>
</protein>
<evidence type="ECO:0000256" key="6">
    <source>
        <dbReference type="ARBA" id="ARBA00023136"/>
    </source>
</evidence>
<dbReference type="GO" id="GO:0005886">
    <property type="term" value="C:plasma membrane"/>
    <property type="evidence" value="ECO:0007669"/>
    <property type="project" value="UniProtKB-SubCell"/>
</dbReference>
<name>A0A9X4NVJ1_9BURK</name>
<dbReference type="EMBL" id="AOGK01000020">
    <property type="protein sequence ID" value="MDG5977396.1"/>
    <property type="molecule type" value="Genomic_DNA"/>
</dbReference>
<evidence type="ECO:0000313" key="8">
    <source>
        <dbReference type="EMBL" id="MDG5977396.1"/>
    </source>
</evidence>
<dbReference type="RefSeq" id="WP_068167457.1">
    <property type="nucleotide sequence ID" value="NZ_AOGK01000020.1"/>
</dbReference>